<evidence type="ECO:0000313" key="3">
    <source>
        <dbReference type="EMBL" id="KIU19990.1"/>
    </source>
</evidence>
<dbReference type="AlphaFoldDB" id="A0A0D1LHR2"/>
<keyword evidence="1" id="KW-1133">Transmembrane helix</keyword>
<dbReference type="GeneID" id="66962226"/>
<evidence type="ECO:0008006" key="6">
    <source>
        <dbReference type="Google" id="ProtNLM"/>
    </source>
</evidence>
<evidence type="ECO:0000313" key="2">
    <source>
        <dbReference type="EMBL" id="AWF95888.1"/>
    </source>
</evidence>
<gene>
    <name evidence="3" type="ORF">ab3b_02306</name>
    <name evidence="2" type="ORF">B6254_1494</name>
</gene>
<dbReference type="RefSeq" id="WP_010370603.1">
    <property type="nucleotide sequence ID" value="NZ_BJEF01000015.1"/>
</dbReference>
<reference evidence="3 4" key="1">
    <citation type="journal article" date="2015" name="Microbiology (Mosc.)">
        <title>Genomics of the Weissella cibaria species with an examination of its metabolic traits.</title>
        <authorList>
            <person name="Lynch K.M."/>
            <person name="Lucid A."/>
            <person name="Arendt E.K."/>
            <person name="Sleator R.D."/>
            <person name="Lucey B."/>
            <person name="Coffey A."/>
        </authorList>
    </citation>
    <scope>NUCLEOTIDE SEQUENCE [LARGE SCALE GENOMIC DNA]</scope>
    <source>
        <strain evidence="3 4">AB3b</strain>
    </source>
</reference>
<protein>
    <recommendedName>
        <fullName evidence="6">Immunity protein</fullName>
    </recommendedName>
</protein>
<name>A0A0D1LHR2_9LACO</name>
<dbReference type="Proteomes" id="UP000244870">
    <property type="component" value="Chromosome"/>
</dbReference>
<evidence type="ECO:0000313" key="5">
    <source>
        <dbReference type="Proteomes" id="UP000244870"/>
    </source>
</evidence>
<reference evidence="2 5" key="2">
    <citation type="submission" date="2017-04" db="EMBL/GenBank/DDBJ databases">
        <title>Weissella cibaria strain m2 complete genome.</title>
        <authorList>
            <person name="Pan Q."/>
            <person name="Tan M."/>
            <person name="Yao F."/>
            <person name="Su S."/>
        </authorList>
    </citation>
    <scope>NUCLEOTIDE SEQUENCE [LARGE SCALE GENOMIC DNA]</scope>
    <source>
        <strain evidence="2 5">M2</strain>
    </source>
</reference>
<proteinExistence type="predicted"/>
<keyword evidence="1" id="KW-0812">Transmembrane</keyword>
<evidence type="ECO:0000256" key="1">
    <source>
        <dbReference type="SAM" id="Phobius"/>
    </source>
</evidence>
<dbReference type="EMBL" id="CP020928">
    <property type="protein sequence ID" value="AWF95888.1"/>
    <property type="molecule type" value="Genomic_DNA"/>
</dbReference>
<evidence type="ECO:0000313" key="4">
    <source>
        <dbReference type="Proteomes" id="UP000032289"/>
    </source>
</evidence>
<organism evidence="3 4">
    <name type="scientific">Weissella cibaria</name>
    <dbReference type="NCBI Taxonomy" id="137591"/>
    <lineage>
        <taxon>Bacteria</taxon>
        <taxon>Bacillati</taxon>
        <taxon>Bacillota</taxon>
        <taxon>Bacilli</taxon>
        <taxon>Lactobacillales</taxon>
        <taxon>Lactobacillaceae</taxon>
        <taxon>Weissella</taxon>
    </lineage>
</organism>
<sequence length="69" mass="7481">MTLLLGIIMLGLGLLEIVLSKRSVKTYEKVARPTDSPFKLLGFGYGFYIGIVIALLSLGPIITGIMQLI</sequence>
<dbReference type="Proteomes" id="UP000032289">
    <property type="component" value="Unassembled WGS sequence"/>
</dbReference>
<keyword evidence="1" id="KW-0472">Membrane</keyword>
<dbReference type="PATRIC" id="fig|137591.24.peg.2259"/>
<feature type="transmembrane region" description="Helical" evidence="1">
    <location>
        <begin position="44"/>
        <end position="66"/>
    </location>
</feature>
<dbReference type="EMBL" id="JWHT01000068">
    <property type="protein sequence ID" value="KIU19990.1"/>
    <property type="molecule type" value="Genomic_DNA"/>
</dbReference>
<accession>A0A0D1LHR2</accession>